<dbReference type="InterPro" id="IPR051915">
    <property type="entry name" value="Cellulose_Degrad_GH3"/>
</dbReference>
<dbReference type="Pfam" id="PF00933">
    <property type="entry name" value="Glyco_hydro_3"/>
    <property type="match status" value="1"/>
</dbReference>
<evidence type="ECO:0000256" key="5">
    <source>
        <dbReference type="ARBA" id="ARBA00022801"/>
    </source>
</evidence>
<accession>A0ABD5W704</accession>
<keyword evidence="9" id="KW-1185">Reference proteome</keyword>
<organism evidence="8 9">
    <name type="scientific">Halobaculum lipolyticum</name>
    <dbReference type="NCBI Taxonomy" id="3032001"/>
    <lineage>
        <taxon>Archaea</taxon>
        <taxon>Methanobacteriati</taxon>
        <taxon>Methanobacteriota</taxon>
        <taxon>Stenosarchaea group</taxon>
        <taxon>Halobacteria</taxon>
        <taxon>Halobacteriales</taxon>
        <taxon>Haloferacaceae</taxon>
        <taxon>Halobaculum</taxon>
    </lineage>
</organism>
<dbReference type="Gene3D" id="3.20.20.300">
    <property type="entry name" value="Glycoside hydrolase, family 3, N-terminal domain"/>
    <property type="match status" value="1"/>
</dbReference>
<feature type="domain" description="Fibronectin type III-like" evidence="7">
    <location>
        <begin position="661"/>
        <end position="730"/>
    </location>
</feature>
<dbReference type="RefSeq" id="WP_284033511.1">
    <property type="nucleotide sequence ID" value="NZ_CP126155.1"/>
</dbReference>
<dbReference type="SUPFAM" id="SSF52279">
    <property type="entry name" value="Beta-D-glucan exohydrolase, C-terminal domain"/>
    <property type="match status" value="1"/>
</dbReference>
<dbReference type="InterPro" id="IPR002772">
    <property type="entry name" value="Glyco_hydro_3_C"/>
</dbReference>
<dbReference type="Gene3D" id="2.60.40.10">
    <property type="entry name" value="Immunoglobulins"/>
    <property type="match status" value="1"/>
</dbReference>
<evidence type="ECO:0000256" key="3">
    <source>
        <dbReference type="ARBA" id="ARBA00012744"/>
    </source>
</evidence>
<evidence type="ECO:0000256" key="6">
    <source>
        <dbReference type="ARBA" id="ARBA00023295"/>
    </source>
</evidence>
<protein>
    <recommendedName>
        <fullName evidence="3">beta-glucosidase</fullName>
        <ecNumber evidence="3">3.2.1.21</ecNumber>
    </recommendedName>
</protein>
<dbReference type="Pfam" id="PF14310">
    <property type="entry name" value="Fn3-like"/>
    <property type="match status" value="1"/>
</dbReference>
<reference evidence="8 9" key="1">
    <citation type="journal article" date="2019" name="Int. J. Syst. Evol. Microbiol.">
        <title>The Global Catalogue of Microorganisms (GCM) 10K type strain sequencing project: providing services to taxonomists for standard genome sequencing and annotation.</title>
        <authorList>
            <consortium name="The Broad Institute Genomics Platform"/>
            <consortium name="The Broad Institute Genome Sequencing Center for Infectious Disease"/>
            <person name="Wu L."/>
            <person name="Ma J."/>
        </authorList>
    </citation>
    <scope>NUCLEOTIDE SEQUENCE [LARGE SCALE GENOMIC DNA]</scope>
    <source>
        <strain evidence="8 9">DT31</strain>
    </source>
</reference>
<dbReference type="InterPro" id="IPR001764">
    <property type="entry name" value="Glyco_hydro_3_N"/>
</dbReference>
<keyword evidence="6" id="KW-0326">Glycosidase</keyword>
<keyword evidence="4" id="KW-0732">Signal</keyword>
<evidence type="ECO:0000256" key="4">
    <source>
        <dbReference type="ARBA" id="ARBA00022729"/>
    </source>
</evidence>
<evidence type="ECO:0000256" key="1">
    <source>
        <dbReference type="ARBA" id="ARBA00000448"/>
    </source>
</evidence>
<dbReference type="InterPro" id="IPR036881">
    <property type="entry name" value="Glyco_hydro_3_C_sf"/>
</dbReference>
<dbReference type="SMART" id="SM01217">
    <property type="entry name" value="Fn3_like"/>
    <property type="match status" value="1"/>
</dbReference>
<dbReference type="InterPro" id="IPR036962">
    <property type="entry name" value="Glyco_hydro_3_N_sf"/>
</dbReference>
<dbReference type="Gene3D" id="3.40.50.1700">
    <property type="entry name" value="Glycoside hydrolase family 3 C-terminal domain"/>
    <property type="match status" value="1"/>
</dbReference>
<dbReference type="PANTHER" id="PTHR30620:SF16">
    <property type="entry name" value="LYSOSOMAL BETA GLUCOSIDASE"/>
    <property type="match status" value="1"/>
</dbReference>
<evidence type="ECO:0000256" key="2">
    <source>
        <dbReference type="ARBA" id="ARBA00005336"/>
    </source>
</evidence>
<dbReference type="PANTHER" id="PTHR30620">
    <property type="entry name" value="PERIPLASMIC BETA-GLUCOSIDASE-RELATED"/>
    <property type="match status" value="1"/>
</dbReference>
<comment type="similarity">
    <text evidence="2">Belongs to the glycosyl hydrolase 3 family.</text>
</comment>
<dbReference type="GeneID" id="81126799"/>
<dbReference type="Proteomes" id="UP001596461">
    <property type="component" value="Unassembled WGS sequence"/>
</dbReference>
<evidence type="ECO:0000259" key="7">
    <source>
        <dbReference type="SMART" id="SM01217"/>
    </source>
</evidence>
<dbReference type="GO" id="GO:0008422">
    <property type="term" value="F:beta-glucosidase activity"/>
    <property type="evidence" value="ECO:0007669"/>
    <property type="project" value="UniProtKB-EC"/>
</dbReference>
<gene>
    <name evidence="8" type="ORF">ACFQL9_03440</name>
</gene>
<comment type="caution">
    <text evidence="8">The sequence shown here is derived from an EMBL/GenBank/DDBJ whole genome shotgun (WGS) entry which is preliminary data.</text>
</comment>
<sequence length="736" mass="78653">MSEGTTVYEQPSRPTDERVADLLDRMTVAEKAGQLVGTWSGHLGIHNDLDDVKRAVADAGVGVAAPFGWGGATFRDAEEAVSAANELQRVALEETRLGIPLLLIVDAVHGNAYVAGATVFPNGLGAAATWDPSLIETGAGVTATEIRRVGAHQNYSPTCDVARDPRWGRTFETFGESPRLCAAMVRAKVRGYQGDGLGDDDGVVATAKHFPAYSEPERGEDASPVDVSRYKLRNTFLPPFEAALEAGVESVMPSYNSVDGEPSHGSERVLTDLLRGELGFDGHTVSDWNGVRHLNNDHGTAADRRDGVRQSRLAGLDVESVGHVEAAEHLRTLVESGEVPESVVDESVRRLLRVKFELGLFEDPYVDEDRAHATLAADDHRAAARDTARESMTLLTNDGLLPLSGEEDVFLGGPNADDLVHQLGGWSVTDPEGVPGATIREALADRLDGDLAYEQATTLNEELDVDAAVEAAADADVAVLALGEGWYLHEFGPQVDAGTETGAWPTRSELRLSAAQRELVDRVLATDTPVVGVLVTGRPLIVDRLAEDADALLMAYFPGSEGGAAVAETLLGDNDPSGRLPISVPRSTGDLPQHHDYLAHPTPIGADEHPDSYDPLFPFGHGLSYTTFEYESVTADATAAPDGAVDVTVRLSNVGDRAGTETVQVYARQLVSSRVRPERTLVGFDRVSVAPGETVEHTLSVPAEALGFVHPDGEHVVERGEYRLFVDDEATTVTVE</sequence>
<name>A0ABD5W704_9EURY</name>
<dbReference type="SUPFAM" id="SSF51445">
    <property type="entry name" value="(Trans)glycosidases"/>
    <property type="match status" value="1"/>
</dbReference>
<dbReference type="PRINTS" id="PR00133">
    <property type="entry name" value="GLHYDRLASE3"/>
</dbReference>
<comment type="catalytic activity">
    <reaction evidence="1">
        <text>Hydrolysis of terminal, non-reducing beta-D-glucosyl residues with release of beta-D-glucose.</text>
        <dbReference type="EC" id="3.2.1.21"/>
    </reaction>
</comment>
<dbReference type="InterPro" id="IPR017853">
    <property type="entry name" value="GH"/>
</dbReference>
<dbReference type="Pfam" id="PF01915">
    <property type="entry name" value="Glyco_hydro_3_C"/>
    <property type="match status" value="1"/>
</dbReference>
<proteinExistence type="inferred from homology"/>
<dbReference type="AlphaFoldDB" id="A0ABD5W704"/>
<dbReference type="EC" id="3.2.1.21" evidence="3"/>
<dbReference type="InterPro" id="IPR013783">
    <property type="entry name" value="Ig-like_fold"/>
</dbReference>
<evidence type="ECO:0000313" key="8">
    <source>
        <dbReference type="EMBL" id="MFC7068683.1"/>
    </source>
</evidence>
<dbReference type="InterPro" id="IPR026891">
    <property type="entry name" value="Fn3-like"/>
</dbReference>
<keyword evidence="5 8" id="KW-0378">Hydrolase</keyword>
<dbReference type="EMBL" id="JBHTAH010000002">
    <property type="protein sequence ID" value="MFC7068683.1"/>
    <property type="molecule type" value="Genomic_DNA"/>
</dbReference>
<evidence type="ECO:0000313" key="9">
    <source>
        <dbReference type="Proteomes" id="UP001596461"/>
    </source>
</evidence>